<evidence type="ECO:0000313" key="10">
    <source>
        <dbReference type="Proteomes" id="UP001341840"/>
    </source>
</evidence>
<keyword evidence="5" id="KW-0862">Zinc</keyword>
<keyword evidence="4" id="KW-0479">Metal-binding</keyword>
<evidence type="ECO:0000313" key="9">
    <source>
        <dbReference type="EMBL" id="MED6126020.1"/>
    </source>
</evidence>
<keyword evidence="3" id="KW-0963">Cytoplasm</keyword>
<dbReference type="PANTHER" id="PTHR33059:SF4">
    <property type="entry name" value="FCS-LIKE ZINC FINGER 5"/>
    <property type="match status" value="1"/>
</dbReference>
<feature type="compositionally biased region" description="Basic and acidic residues" evidence="7">
    <location>
        <begin position="250"/>
        <end position="260"/>
    </location>
</feature>
<sequence length="295" mass="32814">MLLGKRPRGPMKRTTSMSEITLDLNKSSDVVVDPISHFPFINRHRPSSVPPTIGGATAVGAGGQNSNILHFHTTNNNNGVMIDRNQNQNQIHENNNNNMRATPRIQRRHSGDFAETPHFLRSCSLCRRRLVPGRDIYMYRGDSAFCSLECRQHQMNQDEKKDKFFVSSKKQVVAHTPSGSSSSQAQGVKYGCFAIEGDEDLQVLFHCRRQFPEVRTTELFVEIVDPLASFGGSAPNPHSTNAAGPSRPVIQHDTEEHQRVPEPLVEEALQPDDSDDESVFIEGDSDDDSGPVPTQ</sequence>
<dbReference type="PANTHER" id="PTHR33059">
    <property type="entry name" value="FCS-LIKE ZINC FINGER 5"/>
    <property type="match status" value="1"/>
</dbReference>
<keyword evidence="5" id="KW-0863">Zinc-finger</keyword>
<evidence type="ECO:0000256" key="4">
    <source>
        <dbReference type="ARBA" id="ARBA00022723"/>
    </source>
</evidence>
<gene>
    <name evidence="9" type="ORF">PIB30_074342</name>
</gene>
<evidence type="ECO:0000256" key="5">
    <source>
        <dbReference type="ARBA" id="ARBA00022771"/>
    </source>
</evidence>
<reference evidence="9 10" key="1">
    <citation type="journal article" date="2023" name="Plants (Basel)">
        <title>Bridging the Gap: Combining Genomics and Transcriptomics Approaches to Understand Stylosanthes scabra, an Orphan Legume from the Brazilian Caatinga.</title>
        <authorList>
            <person name="Ferreira-Neto J.R.C."/>
            <person name="da Silva M.D."/>
            <person name="Binneck E."/>
            <person name="de Melo N.F."/>
            <person name="da Silva R.H."/>
            <person name="de Melo A.L.T.M."/>
            <person name="Pandolfi V."/>
            <person name="Bustamante F.O."/>
            <person name="Brasileiro-Vidal A.C."/>
            <person name="Benko-Iseppon A.M."/>
        </authorList>
    </citation>
    <scope>NUCLEOTIDE SEQUENCE [LARGE SCALE GENOMIC DNA]</scope>
    <source>
        <tissue evidence="9">Leaves</tissue>
    </source>
</reference>
<evidence type="ECO:0000256" key="6">
    <source>
        <dbReference type="PROSITE-ProRule" id="PRU01131"/>
    </source>
</evidence>
<evidence type="ECO:0000256" key="3">
    <source>
        <dbReference type="ARBA" id="ARBA00022490"/>
    </source>
</evidence>
<keyword evidence="10" id="KW-1185">Reference proteome</keyword>
<dbReference type="Proteomes" id="UP001341840">
    <property type="component" value="Unassembled WGS sequence"/>
</dbReference>
<feature type="zinc finger region" description="FLZ-type" evidence="6">
    <location>
        <begin position="118"/>
        <end position="162"/>
    </location>
</feature>
<evidence type="ECO:0000256" key="7">
    <source>
        <dbReference type="SAM" id="MobiDB-lite"/>
    </source>
</evidence>
<dbReference type="InterPro" id="IPR007650">
    <property type="entry name" value="Zf-FLZ_dom"/>
</dbReference>
<protein>
    <recommendedName>
        <fullName evidence="8">FLZ-type domain-containing protein</fullName>
    </recommendedName>
</protein>
<feature type="compositionally biased region" description="Acidic residues" evidence="7">
    <location>
        <begin position="269"/>
        <end position="289"/>
    </location>
</feature>
<feature type="domain" description="FLZ-type" evidence="8">
    <location>
        <begin position="118"/>
        <end position="162"/>
    </location>
</feature>
<organism evidence="9 10">
    <name type="scientific">Stylosanthes scabra</name>
    <dbReference type="NCBI Taxonomy" id="79078"/>
    <lineage>
        <taxon>Eukaryota</taxon>
        <taxon>Viridiplantae</taxon>
        <taxon>Streptophyta</taxon>
        <taxon>Embryophyta</taxon>
        <taxon>Tracheophyta</taxon>
        <taxon>Spermatophyta</taxon>
        <taxon>Magnoliopsida</taxon>
        <taxon>eudicotyledons</taxon>
        <taxon>Gunneridae</taxon>
        <taxon>Pentapetalae</taxon>
        <taxon>rosids</taxon>
        <taxon>fabids</taxon>
        <taxon>Fabales</taxon>
        <taxon>Fabaceae</taxon>
        <taxon>Papilionoideae</taxon>
        <taxon>50 kb inversion clade</taxon>
        <taxon>dalbergioids sensu lato</taxon>
        <taxon>Dalbergieae</taxon>
        <taxon>Pterocarpus clade</taxon>
        <taxon>Stylosanthes</taxon>
    </lineage>
</organism>
<evidence type="ECO:0000256" key="2">
    <source>
        <dbReference type="ARBA" id="ARBA00009374"/>
    </source>
</evidence>
<evidence type="ECO:0000259" key="8">
    <source>
        <dbReference type="PROSITE" id="PS51795"/>
    </source>
</evidence>
<proteinExistence type="inferred from homology"/>
<name>A0ABU6RQ19_9FABA</name>
<dbReference type="EMBL" id="JASCZI010031130">
    <property type="protein sequence ID" value="MED6126020.1"/>
    <property type="molecule type" value="Genomic_DNA"/>
</dbReference>
<comment type="caution">
    <text evidence="9">The sequence shown here is derived from an EMBL/GenBank/DDBJ whole genome shotgun (WGS) entry which is preliminary data.</text>
</comment>
<comment type="subcellular location">
    <subcellularLocation>
        <location evidence="1">Cytoplasm</location>
    </subcellularLocation>
</comment>
<feature type="region of interest" description="Disordered" evidence="7">
    <location>
        <begin position="232"/>
        <end position="295"/>
    </location>
</feature>
<comment type="similarity">
    <text evidence="2">Belongs to the FLZ family.</text>
</comment>
<evidence type="ECO:0000256" key="1">
    <source>
        <dbReference type="ARBA" id="ARBA00004496"/>
    </source>
</evidence>
<dbReference type="PROSITE" id="PS51795">
    <property type="entry name" value="ZF_FLZ"/>
    <property type="match status" value="1"/>
</dbReference>
<accession>A0ABU6RQ19</accession>
<dbReference type="Pfam" id="PF04570">
    <property type="entry name" value="zf-FLZ"/>
    <property type="match status" value="1"/>
</dbReference>